<dbReference type="Pfam" id="PF02878">
    <property type="entry name" value="PGM_PMM_I"/>
    <property type="match status" value="1"/>
</dbReference>
<keyword evidence="10 15" id="KW-0460">Magnesium</keyword>
<dbReference type="InterPro" id="IPR005846">
    <property type="entry name" value="A-D-PHexomutase_a/b/a-III"/>
</dbReference>
<evidence type="ECO:0000256" key="5">
    <source>
        <dbReference type="ARBA" id="ARBA00010231"/>
    </source>
</evidence>
<dbReference type="Pfam" id="PF02879">
    <property type="entry name" value="PGM_PMM_II"/>
    <property type="match status" value="1"/>
</dbReference>
<comment type="similarity">
    <text evidence="5 15">Belongs to the phosphohexose mutase family.</text>
</comment>
<evidence type="ECO:0000256" key="3">
    <source>
        <dbReference type="ARBA" id="ARBA00005164"/>
    </source>
</evidence>
<dbReference type="GO" id="GO:0006166">
    <property type="term" value="P:purine ribonucleoside salvage"/>
    <property type="evidence" value="ECO:0007669"/>
    <property type="project" value="TreeGrafter"/>
</dbReference>
<comment type="catalytic activity">
    <reaction evidence="1">
        <text>alpha-D-glucose 1-phosphate = alpha-D-glucose 6-phosphate</text>
        <dbReference type="Rhea" id="RHEA:23536"/>
        <dbReference type="ChEBI" id="CHEBI:58225"/>
        <dbReference type="ChEBI" id="CHEBI:58601"/>
        <dbReference type="EC" id="5.4.2.2"/>
    </reaction>
</comment>
<keyword evidence="11" id="KW-0413">Isomerase</keyword>
<feature type="domain" description="Alpha-D-phosphohexomutase C-terminal" evidence="16">
    <location>
        <begin position="509"/>
        <end position="546"/>
    </location>
</feature>
<feature type="domain" description="Alpha-D-phosphohexomutase alpha/beta/alpha" evidence="19">
    <location>
        <begin position="326"/>
        <end position="453"/>
    </location>
</feature>
<comment type="pathway">
    <text evidence="4">Lipid metabolism.</text>
</comment>
<dbReference type="InterPro" id="IPR005844">
    <property type="entry name" value="A-D-PHexomutase_a/b/a-I"/>
</dbReference>
<evidence type="ECO:0000256" key="4">
    <source>
        <dbReference type="ARBA" id="ARBA00005189"/>
    </source>
</evidence>
<dbReference type="InterPro" id="IPR005843">
    <property type="entry name" value="A-D-PHexomutase_C"/>
</dbReference>
<evidence type="ECO:0000259" key="19">
    <source>
        <dbReference type="Pfam" id="PF02880"/>
    </source>
</evidence>
<comment type="pathway">
    <text evidence="3">Glycolipid metabolism; diglucosyl-diacylglycerol biosynthesis.</text>
</comment>
<keyword evidence="7" id="KW-0313">Glucose metabolism</keyword>
<dbReference type="GO" id="GO:0006006">
    <property type="term" value="P:glucose metabolic process"/>
    <property type="evidence" value="ECO:0007669"/>
    <property type="project" value="UniProtKB-KW"/>
</dbReference>
<evidence type="ECO:0000256" key="6">
    <source>
        <dbReference type="ARBA" id="ARBA00012728"/>
    </source>
</evidence>
<evidence type="ECO:0000256" key="14">
    <source>
        <dbReference type="ARBA" id="ARBA00041467"/>
    </source>
</evidence>
<dbReference type="Proteomes" id="UP000217785">
    <property type="component" value="Unassembled WGS sequence"/>
</dbReference>
<accession>A0A292YPZ2</accession>
<dbReference type="OrthoDB" id="9806956at2"/>
<dbReference type="PRINTS" id="PR00509">
    <property type="entry name" value="PGMPMM"/>
</dbReference>
<evidence type="ECO:0000259" key="18">
    <source>
        <dbReference type="Pfam" id="PF02879"/>
    </source>
</evidence>
<dbReference type="AlphaFoldDB" id="A0A292YPZ2"/>
<organism evidence="20 21">
    <name type="scientific">Effusibacillus lacus</name>
    <dbReference type="NCBI Taxonomy" id="1348429"/>
    <lineage>
        <taxon>Bacteria</taxon>
        <taxon>Bacillati</taxon>
        <taxon>Bacillota</taxon>
        <taxon>Bacilli</taxon>
        <taxon>Bacillales</taxon>
        <taxon>Alicyclobacillaceae</taxon>
        <taxon>Effusibacillus</taxon>
    </lineage>
</organism>
<dbReference type="SUPFAM" id="SSF55957">
    <property type="entry name" value="Phosphoglucomutase, C-terminal domain"/>
    <property type="match status" value="1"/>
</dbReference>
<keyword evidence="8" id="KW-0597">Phosphoprotein</keyword>
<dbReference type="InterPro" id="IPR016066">
    <property type="entry name" value="A-D-PHexomutase_CS"/>
</dbReference>
<evidence type="ECO:0000256" key="2">
    <source>
        <dbReference type="ARBA" id="ARBA00001946"/>
    </source>
</evidence>
<dbReference type="RefSeq" id="WP_096182708.1">
    <property type="nucleotide sequence ID" value="NZ_BDUF01000076.1"/>
</dbReference>
<dbReference type="PROSITE" id="PS00710">
    <property type="entry name" value="PGM_PMM"/>
    <property type="match status" value="1"/>
</dbReference>
<sequence>MNDYRLAFQRWKQHAQLEPTIYRELGSLTDETEIEDRFYRHLEFGTGGLRGIIGAGTNRMNIYTVRRATEGLARHLLKNAAGAKQKGVVIAYDSRHLSPEFAAEAAGVLAQNGIKAYLFRELRPTPMLSFALRHLRAAAGIVITASHNPPEYNGYKVYGEDGGQIPPAAADQILNEINNIDDELRIVSMNIDEGITKGLIELLGEEIDREYTSRLLSLSLRPEAVKQAANDFHIVFTPLHGTGNQPVRKVLRELGFANVHVVREQELPDPNFSTVSSPNPEERQAFELALKLAREVNADIVLGTDPDADRVGLVTKNTAGEYVTLNGNQTGALLLQYILEQRKATGKLPSNGVMLKTIVTSELGRAIASAYNVATVDTLTGFKFIGEKINEYEQTGQYQFLFGYEESYGYLIGDFVRDKDAIQAAMMACEMAAFYKTKGQTLYDVLLKIYETYGYYLEDLSSFTFKGKQGSEKITRMMDELRRKPLTKIGELSVQATKDYALGIEGLPKSNVLKYVLEDGSWVAIRPSGTEPKIKFYFSAVDKSHAGAELKLNRLKSFVLDLVNQQSSRRG</sequence>
<dbReference type="EMBL" id="BDUF01000076">
    <property type="protein sequence ID" value="GAX90981.1"/>
    <property type="molecule type" value="Genomic_DNA"/>
</dbReference>
<comment type="cofactor">
    <cofactor evidence="2">
        <name>Mg(2+)</name>
        <dbReference type="ChEBI" id="CHEBI:18420"/>
    </cofactor>
</comment>
<feature type="domain" description="Alpha-D-phosphohexomutase alpha/beta/alpha" evidence="18">
    <location>
        <begin position="211"/>
        <end position="317"/>
    </location>
</feature>
<evidence type="ECO:0000256" key="15">
    <source>
        <dbReference type="RuleBase" id="RU004326"/>
    </source>
</evidence>
<dbReference type="GO" id="GO:0004614">
    <property type="term" value="F:phosphoglucomutase activity"/>
    <property type="evidence" value="ECO:0007669"/>
    <property type="project" value="UniProtKB-EC"/>
</dbReference>
<name>A0A292YPZ2_9BACL</name>
<evidence type="ECO:0000256" key="8">
    <source>
        <dbReference type="ARBA" id="ARBA00022553"/>
    </source>
</evidence>
<evidence type="ECO:0000259" key="16">
    <source>
        <dbReference type="Pfam" id="PF00408"/>
    </source>
</evidence>
<evidence type="ECO:0000259" key="17">
    <source>
        <dbReference type="Pfam" id="PF02878"/>
    </source>
</evidence>
<reference evidence="21" key="1">
    <citation type="submission" date="2017-07" db="EMBL/GenBank/DDBJ databases">
        <title>Draft genome sequence of Effusibacillus lacus strain skLN1.</title>
        <authorList>
            <person name="Watanabe M."/>
            <person name="Kojima H."/>
            <person name="Fukui M."/>
        </authorList>
    </citation>
    <scope>NUCLEOTIDE SEQUENCE [LARGE SCALE GENOMIC DNA]</scope>
    <source>
        <strain evidence="21">skLN1</strain>
    </source>
</reference>
<evidence type="ECO:0000256" key="11">
    <source>
        <dbReference type="ARBA" id="ARBA00023235"/>
    </source>
</evidence>
<dbReference type="InterPro" id="IPR016055">
    <property type="entry name" value="A-D-PHexomutase_a/b/a-I/II/III"/>
</dbReference>
<proteinExistence type="inferred from homology"/>
<dbReference type="GO" id="GO:0008973">
    <property type="term" value="F:phosphopentomutase activity"/>
    <property type="evidence" value="ECO:0007669"/>
    <property type="project" value="TreeGrafter"/>
</dbReference>
<feature type="domain" description="Alpha-D-phosphohexomutase alpha/beta/alpha" evidence="17">
    <location>
        <begin position="43"/>
        <end position="182"/>
    </location>
</feature>
<dbReference type="PANTHER" id="PTHR45745:SF1">
    <property type="entry name" value="PHOSPHOGLUCOMUTASE 2B-RELATED"/>
    <property type="match status" value="1"/>
</dbReference>
<evidence type="ECO:0000256" key="12">
    <source>
        <dbReference type="ARBA" id="ARBA00039995"/>
    </source>
</evidence>
<evidence type="ECO:0000256" key="7">
    <source>
        <dbReference type="ARBA" id="ARBA00022526"/>
    </source>
</evidence>
<keyword evidence="21" id="KW-1185">Reference proteome</keyword>
<evidence type="ECO:0000313" key="20">
    <source>
        <dbReference type="EMBL" id="GAX90981.1"/>
    </source>
</evidence>
<dbReference type="EC" id="5.4.2.2" evidence="6"/>
<evidence type="ECO:0000313" key="21">
    <source>
        <dbReference type="Proteomes" id="UP000217785"/>
    </source>
</evidence>
<evidence type="ECO:0000256" key="1">
    <source>
        <dbReference type="ARBA" id="ARBA00000443"/>
    </source>
</evidence>
<evidence type="ECO:0000256" key="9">
    <source>
        <dbReference type="ARBA" id="ARBA00022723"/>
    </source>
</evidence>
<dbReference type="Gene3D" id="3.40.120.10">
    <property type="entry name" value="Alpha-D-Glucose-1,6-Bisphosphate, subunit A, domain 3"/>
    <property type="match status" value="3"/>
</dbReference>
<dbReference type="Pfam" id="PF00408">
    <property type="entry name" value="PGM_PMM_IV"/>
    <property type="match status" value="1"/>
</dbReference>
<dbReference type="Gene3D" id="3.30.310.50">
    <property type="entry name" value="Alpha-D-phosphohexomutase, C-terminal domain"/>
    <property type="match status" value="1"/>
</dbReference>
<comment type="caution">
    <text evidence="20">The sequence shown here is derived from an EMBL/GenBank/DDBJ whole genome shotgun (WGS) entry which is preliminary data.</text>
</comment>
<dbReference type="InterPro" id="IPR036900">
    <property type="entry name" value="A-D-PHexomutase_C_sf"/>
</dbReference>
<dbReference type="Pfam" id="PF02880">
    <property type="entry name" value="PGM_PMM_III"/>
    <property type="match status" value="1"/>
</dbReference>
<dbReference type="SUPFAM" id="SSF53738">
    <property type="entry name" value="Phosphoglucomutase, first 3 domains"/>
    <property type="match status" value="3"/>
</dbReference>
<evidence type="ECO:0000256" key="10">
    <source>
        <dbReference type="ARBA" id="ARBA00022842"/>
    </source>
</evidence>
<dbReference type="GO" id="GO:0000287">
    <property type="term" value="F:magnesium ion binding"/>
    <property type="evidence" value="ECO:0007669"/>
    <property type="project" value="InterPro"/>
</dbReference>
<keyword evidence="7" id="KW-0119">Carbohydrate metabolism</keyword>
<dbReference type="InterPro" id="IPR005841">
    <property type="entry name" value="Alpha-D-phosphohexomutase_SF"/>
</dbReference>
<dbReference type="PANTHER" id="PTHR45745">
    <property type="entry name" value="PHOSPHOMANNOMUTASE 45A"/>
    <property type="match status" value="1"/>
</dbReference>
<evidence type="ECO:0000256" key="13">
    <source>
        <dbReference type="ARBA" id="ARBA00041398"/>
    </source>
</evidence>
<keyword evidence="9 15" id="KW-0479">Metal-binding</keyword>
<dbReference type="CDD" id="cd05799">
    <property type="entry name" value="PGM2"/>
    <property type="match status" value="1"/>
</dbReference>
<protein>
    <recommendedName>
        <fullName evidence="12">Phosphoglucomutase</fullName>
        <ecNumber evidence="6">5.4.2.2</ecNumber>
    </recommendedName>
    <alternativeName>
        <fullName evidence="14">Alpha-phosphoglucomutase</fullName>
    </alternativeName>
    <alternativeName>
        <fullName evidence="13">Glucose phosphomutase</fullName>
    </alternativeName>
</protein>
<gene>
    <name evidence="20" type="ORF">EFBL_2641</name>
</gene>
<dbReference type="InterPro" id="IPR005845">
    <property type="entry name" value="A-D-PHexomutase_a/b/a-II"/>
</dbReference>